<comment type="caution">
    <text evidence="1">The sequence shown here is derived from an EMBL/GenBank/DDBJ whole genome shotgun (WGS) entry which is preliminary data.</text>
</comment>
<sequence length="236" mass="27082">MFRTKLLDLDLNLRRRFQWKFTIAHVKQAIIGVEFSTNFEFLVDVKNNRLIDAKTKLSSSGFRVKNYDLTLNLSFLSEPLPEFVKILSEFPSVTNPSMLGKQSKSTVVFHHIETSGPLDYSKPRSLVEGRPFVIFTDHRPLIYAFNKKSDSCSPRQLRQLDFISQFSIDIRHVSDADNVVADALSRINIMLSTTNFEDMAKAQQFDEELKNILSDPKMSIQLRSLTKCGTVLRCVK</sequence>
<organism evidence="1 2">
    <name type="scientific">Araneus ventricosus</name>
    <name type="common">Orbweaver spider</name>
    <name type="synonym">Epeira ventricosa</name>
    <dbReference type="NCBI Taxonomy" id="182803"/>
    <lineage>
        <taxon>Eukaryota</taxon>
        <taxon>Metazoa</taxon>
        <taxon>Ecdysozoa</taxon>
        <taxon>Arthropoda</taxon>
        <taxon>Chelicerata</taxon>
        <taxon>Arachnida</taxon>
        <taxon>Araneae</taxon>
        <taxon>Araneomorphae</taxon>
        <taxon>Entelegynae</taxon>
        <taxon>Araneoidea</taxon>
        <taxon>Araneidae</taxon>
        <taxon>Araneus</taxon>
    </lineage>
</organism>
<evidence type="ECO:0000313" key="1">
    <source>
        <dbReference type="EMBL" id="GBM66441.1"/>
    </source>
</evidence>
<dbReference type="EMBL" id="BGPR01002026">
    <property type="protein sequence ID" value="GBM66441.1"/>
    <property type="molecule type" value="Genomic_DNA"/>
</dbReference>
<dbReference type="Proteomes" id="UP000499080">
    <property type="component" value="Unassembled WGS sequence"/>
</dbReference>
<dbReference type="OrthoDB" id="6742035at2759"/>
<accession>A0A4Y2HM30</accession>
<name>A0A4Y2HM30_ARAVE</name>
<proteinExistence type="predicted"/>
<gene>
    <name evidence="1" type="ORF">AVEN_266967_1</name>
</gene>
<dbReference type="AlphaFoldDB" id="A0A4Y2HM30"/>
<protein>
    <recommendedName>
        <fullName evidence="3">Reverse transcriptase RNase H-like domain-containing protein</fullName>
    </recommendedName>
</protein>
<evidence type="ECO:0008006" key="3">
    <source>
        <dbReference type="Google" id="ProtNLM"/>
    </source>
</evidence>
<keyword evidence="2" id="KW-1185">Reference proteome</keyword>
<reference evidence="1 2" key="1">
    <citation type="journal article" date="2019" name="Sci. Rep.">
        <title>Orb-weaving spider Araneus ventricosus genome elucidates the spidroin gene catalogue.</title>
        <authorList>
            <person name="Kono N."/>
            <person name="Nakamura H."/>
            <person name="Ohtoshi R."/>
            <person name="Moran D.A.P."/>
            <person name="Shinohara A."/>
            <person name="Yoshida Y."/>
            <person name="Fujiwara M."/>
            <person name="Mori M."/>
            <person name="Tomita M."/>
            <person name="Arakawa K."/>
        </authorList>
    </citation>
    <scope>NUCLEOTIDE SEQUENCE [LARGE SCALE GENOMIC DNA]</scope>
</reference>
<evidence type="ECO:0000313" key="2">
    <source>
        <dbReference type="Proteomes" id="UP000499080"/>
    </source>
</evidence>